<dbReference type="PANTHER" id="PTHR34138">
    <property type="entry name" value="CELL SHAPE-DETERMINING PROTEIN MREC"/>
    <property type="match status" value="1"/>
</dbReference>
<evidence type="ECO:0000259" key="2">
    <source>
        <dbReference type="Pfam" id="PF04085"/>
    </source>
</evidence>
<keyword evidence="1" id="KW-0812">Transmembrane</keyword>
<evidence type="ECO:0000256" key="1">
    <source>
        <dbReference type="SAM" id="Phobius"/>
    </source>
</evidence>
<dbReference type="GO" id="GO:0008360">
    <property type="term" value="P:regulation of cell shape"/>
    <property type="evidence" value="ECO:0007669"/>
    <property type="project" value="InterPro"/>
</dbReference>
<name>A0A1G2DGC7_9BACT</name>
<evidence type="ECO:0000313" key="4">
    <source>
        <dbReference type="Proteomes" id="UP000178636"/>
    </source>
</evidence>
<dbReference type="InterPro" id="IPR042177">
    <property type="entry name" value="Cell/Rod_1"/>
</dbReference>
<dbReference type="InterPro" id="IPR007221">
    <property type="entry name" value="MreC"/>
</dbReference>
<evidence type="ECO:0000313" key="3">
    <source>
        <dbReference type="EMBL" id="OGZ12714.1"/>
    </source>
</evidence>
<dbReference type="STRING" id="1798664.A3C93_06435"/>
<organism evidence="3 4">
    <name type="scientific">Candidatus Lloydbacteria bacterium RIFCSPHIGHO2_02_FULL_54_17</name>
    <dbReference type="NCBI Taxonomy" id="1798664"/>
    <lineage>
        <taxon>Bacteria</taxon>
        <taxon>Candidatus Lloydiibacteriota</taxon>
    </lineage>
</organism>
<comment type="caution">
    <text evidence="3">The sequence shown here is derived from an EMBL/GenBank/DDBJ whole genome shotgun (WGS) entry which is preliminary data.</text>
</comment>
<dbReference type="EMBL" id="MHLO01000016">
    <property type="protein sequence ID" value="OGZ12714.1"/>
    <property type="molecule type" value="Genomic_DNA"/>
</dbReference>
<dbReference type="AlphaFoldDB" id="A0A1G2DGC7"/>
<accession>A0A1G2DGC7</accession>
<feature type="domain" description="Rod shape-determining protein MreC beta-barrel core" evidence="2">
    <location>
        <begin position="132"/>
        <end position="272"/>
    </location>
</feature>
<dbReference type="Proteomes" id="UP000178636">
    <property type="component" value="Unassembled WGS sequence"/>
</dbReference>
<dbReference type="GO" id="GO:0005886">
    <property type="term" value="C:plasma membrane"/>
    <property type="evidence" value="ECO:0007669"/>
    <property type="project" value="TreeGrafter"/>
</dbReference>
<dbReference type="Pfam" id="PF04085">
    <property type="entry name" value="MreC"/>
    <property type="match status" value="1"/>
</dbReference>
<dbReference type="PANTHER" id="PTHR34138:SF1">
    <property type="entry name" value="CELL SHAPE-DETERMINING PROTEIN MREC"/>
    <property type="match status" value="1"/>
</dbReference>
<gene>
    <name evidence="3" type="ORF">A3C93_06435</name>
</gene>
<sequence length="279" mass="30713">MTQFHLRSRSLTGFRHDKHNVSRRKRWIIYASLFIVVLVVLRTPLADSFAYLSLTIARPFWSAGSFSSQWLEETGTLFRSKRSLVEENIRLKDALDSAALEAYSRDRLRGENEDLKGALGRTEKRDILLARVIAAPGRSPYDTLVVDVGSDHGVLAGMKVLFDGDFVIGTVDRVAAGSAVVTLFSSHGTELPVTVGTSSVPATMTGEGGGNFRITLPRGVSVFRGDLVEIPAFAPSYAGVVEAVEEREGGSLEDLFVQWPFNVNELRFIYVVLSERSSE</sequence>
<keyword evidence="1" id="KW-0472">Membrane</keyword>
<protein>
    <recommendedName>
        <fullName evidence="2">Rod shape-determining protein MreC beta-barrel core domain-containing protein</fullName>
    </recommendedName>
</protein>
<feature type="transmembrane region" description="Helical" evidence="1">
    <location>
        <begin position="27"/>
        <end position="45"/>
    </location>
</feature>
<dbReference type="Gene3D" id="2.40.10.340">
    <property type="entry name" value="Rod shape-determining protein MreC, domain 1"/>
    <property type="match status" value="1"/>
</dbReference>
<reference evidence="3 4" key="1">
    <citation type="journal article" date="2016" name="Nat. Commun.">
        <title>Thousands of microbial genomes shed light on interconnected biogeochemical processes in an aquifer system.</title>
        <authorList>
            <person name="Anantharaman K."/>
            <person name="Brown C.T."/>
            <person name="Hug L.A."/>
            <person name="Sharon I."/>
            <person name="Castelle C.J."/>
            <person name="Probst A.J."/>
            <person name="Thomas B.C."/>
            <person name="Singh A."/>
            <person name="Wilkins M.J."/>
            <person name="Karaoz U."/>
            <person name="Brodie E.L."/>
            <person name="Williams K.H."/>
            <person name="Hubbard S.S."/>
            <person name="Banfield J.F."/>
        </authorList>
    </citation>
    <scope>NUCLEOTIDE SEQUENCE [LARGE SCALE GENOMIC DNA]</scope>
</reference>
<dbReference type="InterPro" id="IPR055342">
    <property type="entry name" value="MreC_beta-barrel_core"/>
</dbReference>
<keyword evidence="1" id="KW-1133">Transmembrane helix</keyword>
<proteinExistence type="predicted"/>